<protein>
    <submittedName>
        <fullName evidence="1">Uncharacterized protein</fullName>
    </submittedName>
</protein>
<accession>A0A1M7HK36</accession>
<proteinExistence type="predicted"/>
<dbReference type="Proteomes" id="UP000184420">
    <property type="component" value="Unassembled WGS sequence"/>
</dbReference>
<evidence type="ECO:0000313" key="1">
    <source>
        <dbReference type="EMBL" id="SHM28487.1"/>
    </source>
</evidence>
<reference evidence="1 2" key="1">
    <citation type="submission" date="2016-11" db="EMBL/GenBank/DDBJ databases">
        <authorList>
            <person name="Jaros S."/>
            <person name="Januszkiewicz K."/>
            <person name="Wedrychowicz H."/>
        </authorList>
    </citation>
    <scope>NUCLEOTIDE SEQUENCE [LARGE SCALE GENOMIC DNA]</scope>
    <source>
        <strain evidence="1 2">DSM 27406</strain>
    </source>
</reference>
<keyword evidence="2" id="KW-1185">Reference proteome</keyword>
<dbReference type="AlphaFoldDB" id="A0A1M7HK36"/>
<gene>
    <name evidence="1" type="ORF">SAMN05444266_107261</name>
</gene>
<organism evidence="1 2">
    <name type="scientific">Chitinophaga jiangningensis</name>
    <dbReference type="NCBI Taxonomy" id="1419482"/>
    <lineage>
        <taxon>Bacteria</taxon>
        <taxon>Pseudomonadati</taxon>
        <taxon>Bacteroidota</taxon>
        <taxon>Chitinophagia</taxon>
        <taxon>Chitinophagales</taxon>
        <taxon>Chitinophagaceae</taxon>
        <taxon>Chitinophaga</taxon>
    </lineage>
</organism>
<dbReference type="EMBL" id="FRBL01000007">
    <property type="protein sequence ID" value="SHM28487.1"/>
    <property type="molecule type" value="Genomic_DNA"/>
</dbReference>
<name>A0A1M7HK36_9BACT</name>
<sequence>MLMKRRRKYMWKKESFQKFNHDDSNSETLYSTKGKAIS</sequence>
<evidence type="ECO:0000313" key="2">
    <source>
        <dbReference type="Proteomes" id="UP000184420"/>
    </source>
</evidence>